<dbReference type="Pfam" id="PF00520">
    <property type="entry name" value="Ion_trans"/>
    <property type="match status" value="4"/>
</dbReference>
<dbReference type="STRING" id="312017.Q22YT3"/>
<dbReference type="Gene3D" id="1.20.120.350">
    <property type="entry name" value="Voltage-gated potassium channels. Chain C"/>
    <property type="match status" value="4"/>
</dbReference>
<evidence type="ECO:0000256" key="15">
    <source>
        <dbReference type="SAM" id="MobiDB-lite"/>
    </source>
</evidence>
<dbReference type="SUPFAM" id="SSF81324">
    <property type="entry name" value="Voltage-gated potassium channels"/>
    <property type="match status" value="4"/>
</dbReference>
<keyword evidence="19" id="KW-1185">Reference proteome</keyword>
<dbReference type="GO" id="GO:0005509">
    <property type="term" value="F:calcium ion binding"/>
    <property type="evidence" value="ECO:0007669"/>
    <property type="project" value="InterPro"/>
</dbReference>
<dbReference type="Proteomes" id="UP000009168">
    <property type="component" value="Unassembled WGS sequence"/>
</dbReference>
<feature type="transmembrane region" description="Helical" evidence="16">
    <location>
        <begin position="400"/>
        <end position="426"/>
    </location>
</feature>
<evidence type="ECO:0000256" key="8">
    <source>
        <dbReference type="ARBA" id="ARBA00022882"/>
    </source>
</evidence>
<evidence type="ECO:0000256" key="11">
    <source>
        <dbReference type="ARBA" id="ARBA00023136"/>
    </source>
</evidence>
<feature type="transmembrane region" description="Helical" evidence="16">
    <location>
        <begin position="742"/>
        <end position="761"/>
    </location>
</feature>
<keyword evidence="14" id="KW-0175">Coiled coil</keyword>
<evidence type="ECO:0000256" key="14">
    <source>
        <dbReference type="SAM" id="Coils"/>
    </source>
</evidence>
<feature type="transmembrane region" description="Helical" evidence="16">
    <location>
        <begin position="187"/>
        <end position="210"/>
    </location>
</feature>
<keyword evidence="8" id="KW-0851">Voltage-gated channel</keyword>
<feature type="transmembrane region" description="Helical" evidence="16">
    <location>
        <begin position="1230"/>
        <end position="1250"/>
    </location>
</feature>
<keyword evidence="9 16" id="KW-1133">Transmembrane helix</keyword>
<evidence type="ECO:0000256" key="13">
    <source>
        <dbReference type="ARBA" id="ARBA00023303"/>
    </source>
</evidence>
<evidence type="ECO:0000313" key="19">
    <source>
        <dbReference type="Proteomes" id="UP000009168"/>
    </source>
</evidence>
<dbReference type="SUPFAM" id="SSF47473">
    <property type="entry name" value="EF-hand"/>
    <property type="match status" value="1"/>
</dbReference>
<sequence>MVRQQKIEANYTVRFQVPTKIEDDKPPLEIHQPHSYANNNLQIVQNKHNSNITTESKEHYPKENPLNFVESDDAVNKQNNSGGSNKDDSESKVDDTSTIDRLKYLFSQRQSEVDQLFQEVTDKSLGLFDKKSKFRQKIFNFYHSLIMRLLLIAATIAEIVAYLMFDYSFRNTGANMYDLKINEVSDFIQFICNSFFSLEILLGIIALGLVQGKSALLRQLWNIVLILILFSGWISRFSVTTTVFSIIKFLRILTFFRLFPELTKKVNAFFSSFQHLGKTFFPLICVILLYAVVGMSFFQGHVESRCRLTEHPEHNSDIWEVDESNQYPCGVLECPKNTFCGNPADFGLPFNKTEAKHETLLFGYNLFNSIEWALFAVYNFLMVTGWVQTTYMYWRAQDKAVSAIYFVSLVLFLSQIISNIILATLYEGFIDETSIKNDKIQKKKVGKQFSGSDKDSNLNYIHQDSGQQFQKKNAVINFESEENAHNLSDLKIKKEIINNAQNIMVNDINSDKQDNFHVGLSNSKNPSNYKQNKQLSLIYQGEHNKSDGSLNKKSNISVKSDRNDFKEVMAASPIIKAIFFLNLLLQIANLCLDNHWISQKAYIILNKIDFATIIILFCEIIYMIVFIGFQKFFKDVFNCVDCLVFLAHLTSYIYEGVNGYDIFNPTLQMFILIRCTKVFRIFKIFFHYELFQNMTVILKTYQQTLNSIPEYIIVFCILVILFAQIGRELFAYSQPHDDHHVLRVNFNTLQDSLLAVVLIFYNEEWHISMYNFMRFVGYQSVIYYLICMLIGWVLFVRLFIAIFISQFMKYLRINEKEYYKKKNQLDTIDMIFRRCFLSIFNLCSKKNSSQVHAIPTKLNYSLATKIENINQNDEQKANQFQCIENGITASKQFDDQYISSNPKPISNQQIEKQNATLQNENESSSESSENSEVQQEDFQTFRVKKKAPTIIGIRKSVHKPNIQIIKINGQTHVSFQQSQSAFNTNRDDFNSSRPIMESQNQVFQEKSINNGVKSITSILQDDYIQPKENKNAPPLNFQINQGFQQSDAFLSPNYSFKKNRNKNFQFENKSQEYEYPQQVKKQNQRQNSDIQLLDFNFSNQQTQSNIFQSKQSIMTPVPSQSLVHIAQEIYSSEMVFQNVSNKVMANQQQMQEKKQNQQNQNNQQNNQNNQQNNQNNQQNHQNGQKNALDQNHSTNQQQTSCEDISLNLFRTDNRFRQICSNISESSKFDFLMVLTIIVFAGILVWDSPFLNPKSIQKDIINISYKVLAGIFLFQLFIHLVQHGFLFNGPRSYLRRSLLSILDFVTTLAVLLYILNITSKSNFVFKCIAIFRVIFLLAFLSKYNKDIAFAGRLMAYCSSRMFKLIMFAMIYLLMNGIIATKLLKDSGWMCKHLYYPSSHDIISKHDCFDLGGDWIESAYNFNSIIDSLQVLFMVQASEGWLQIMLDTFDSNSSQFQISYKQQSIWAIFYIQYFFIANICILNMFVGLIVESLLELNEHESGTHSLTKQQKEWFFIKKSIRKLIPIKNEQEPKNRFRLFFFKNLVTGNSLKIFFYFFAVLNGVSFLFFKNRMDSDNMMVLKIINLVCLIILGVEILCRMISLGILRYFTISMWNNFDIAVLIIGMINIDYQFNQHITIFSNYYRIFDGISKGLQLIRLIRVFNHFLIFRKLLNSLNYALSSILGISLILIVFLYTAVLLSLNLFPYLKFQSTINEYDLNFSGFFQALFSFIRIVTLEMWYLIPFEASQKMAPNFVCRDDMYDYYDFVKYGFQSCGSVISYLFFYVFFLIFTLIILNLFVATIIESYKEAFSADESAINHYQLDDILKLWTKFDPQGKGYISYKEFWQFSSQIAIVYGVNSEEFLDIENKSQFLKSLNIPIYEDPIDKIFCYKFHDVVEKLSKISVQIKYGVNNLEPKNLKLRESLDNQCKSNTLKYEKNIKETEFTSGDMILLIVLSRKAKIWKRQYVYKQKGDTNIFHIQSLFQKIKSQKQNFIEIIKKQIEKEEQEEKEKNSNIQKQ</sequence>
<evidence type="ECO:0000256" key="7">
    <source>
        <dbReference type="ARBA" id="ARBA00022837"/>
    </source>
</evidence>
<evidence type="ECO:0000256" key="2">
    <source>
        <dbReference type="ARBA" id="ARBA00022448"/>
    </source>
</evidence>
<dbReference type="GO" id="GO:0005891">
    <property type="term" value="C:voltage-gated calcium channel complex"/>
    <property type="evidence" value="ECO:0007669"/>
    <property type="project" value="TreeGrafter"/>
</dbReference>
<dbReference type="eggNOG" id="KOG2302">
    <property type="taxonomic scope" value="Eukaryota"/>
</dbReference>
<keyword evidence="12" id="KW-0325">Glycoprotein</keyword>
<dbReference type="PANTHER" id="PTHR45628:SF7">
    <property type="entry name" value="VOLTAGE-DEPENDENT CALCIUM CHANNEL TYPE A SUBUNIT ALPHA-1"/>
    <property type="match status" value="1"/>
</dbReference>
<feature type="transmembrane region" description="Helical" evidence="16">
    <location>
        <begin position="1262"/>
        <end position="1285"/>
    </location>
</feature>
<keyword evidence="4" id="KW-0109">Calcium transport</keyword>
<dbReference type="KEGG" id="tet:TTHERM_00122370"/>
<feature type="region of interest" description="Disordered" evidence="15">
    <location>
        <begin position="1146"/>
        <end position="1196"/>
    </location>
</feature>
<evidence type="ECO:0000256" key="9">
    <source>
        <dbReference type="ARBA" id="ARBA00022989"/>
    </source>
</evidence>
<feature type="transmembrane region" description="Helical" evidence="16">
    <location>
        <begin position="1779"/>
        <end position="1801"/>
    </location>
</feature>
<feature type="coiled-coil region" evidence="14">
    <location>
        <begin position="1986"/>
        <end position="2017"/>
    </location>
</feature>
<feature type="transmembrane region" description="Helical" evidence="16">
    <location>
        <begin position="1297"/>
        <end position="1316"/>
    </location>
</feature>
<dbReference type="GO" id="GO:0098703">
    <property type="term" value="P:calcium ion import across plasma membrane"/>
    <property type="evidence" value="ECO:0007669"/>
    <property type="project" value="TreeGrafter"/>
</dbReference>
<feature type="transmembrane region" description="Helical" evidence="16">
    <location>
        <begin position="1675"/>
        <end position="1701"/>
    </location>
</feature>
<dbReference type="InterPro" id="IPR005821">
    <property type="entry name" value="Ion_trans_dom"/>
</dbReference>
<feature type="transmembrane region" description="Helical" evidence="16">
    <location>
        <begin position="1360"/>
        <end position="1378"/>
    </location>
</feature>
<evidence type="ECO:0000256" key="4">
    <source>
        <dbReference type="ARBA" id="ARBA00022568"/>
    </source>
</evidence>
<feature type="transmembrane region" description="Helical" evidence="16">
    <location>
        <begin position="608"/>
        <end position="629"/>
    </location>
</feature>
<name>Q22YT3_TETTS</name>
<dbReference type="PANTHER" id="PTHR45628">
    <property type="entry name" value="VOLTAGE-DEPENDENT CALCIUM CHANNEL TYPE A SUBUNIT ALPHA-1"/>
    <property type="match status" value="1"/>
</dbReference>
<feature type="region of interest" description="Disordered" evidence="15">
    <location>
        <begin position="913"/>
        <end position="939"/>
    </location>
</feature>
<dbReference type="InterPro" id="IPR050599">
    <property type="entry name" value="VDCC_alpha-1_subunit"/>
</dbReference>
<keyword evidence="2" id="KW-0813">Transport</keyword>
<feature type="transmembrane region" description="Helical" evidence="16">
    <location>
        <begin position="1580"/>
        <end position="1602"/>
    </location>
</feature>
<dbReference type="InterPro" id="IPR011992">
    <property type="entry name" value="EF-hand-dom_pair"/>
</dbReference>
<organism evidence="18 19">
    <name type="scientific">Tetrahymena thermophila (strain SB210)</name>
    <dbReference type="NCBI Taxonomy" id="312017"/>
    <lineage>
        <taxon>Eukaryota</taxon>
        <taxon>Sar</taxon>
        <taxon>Alveolata</taxon>
        <taxon>Ciliophora</taxon>
        <taxon>Intramacronucleata</taxon>
        <taxon>Oligohymenophorea</taxon>
        <taxon>Hymenostomatida</taxon>
        <taxon>Tetrahymenina</taxon>
        <taxon>Tetrahymenidae</taxon>
        <taxon>Tetrahymena</taxon>
    </lineage>
</organism>
<evidence type="ECO:0000256" key="3">
    <source>
        <dbReference type="ARBA" id="ARBA00022553"/>
    </source>
</evidence>
<reference evidence="19" key="1">
    <citation type="journal article" date="2006" name="PLoS Biol.">
        <title>Macronuclear genome sequence of the ciliate Tetrahymena thermophila, a model eukaryote.</title>
        <authorList>
            <person name="Eisen J.A."/>
            <person name="Coyne R.S."/>
            <person name="Wu M."/>
            <person name="Wu D."/>
            <person name="Thiagarajan M."/>
            <person name="Wortman J.R."/>
            <person name="Badger J.H."/>
            <person name="Ren Q."/>
            <person name="Amedeo P."/>
            <person name="Jones K.M."/>
            <person name="Tallon L.J."/>
            <person name="Delcher A.L."/>
            <person name="Salzberg S.L."/>
            <person name="Silva J.C."/>
            <person name="Haas B.J."/>
            <person name="Majoros W.H."/>
            <person name="Farzad M."/>
            <person name="Carlton J.M."/>
            <person name="Smith R.K. Jr."/>
            <person name="Garg J."/>
            <person name="Pearlman R.E."/>
            <person name="Karrer K.M."/>
            <person name="Sun L."/>
            <person name="Manning G."/>
            <person name="Elde N.C."/>
            <person name="Turkewitz A.P."/>
            <person name="Asai D.J."/>
            <person name="Wilkes D.E."/>
            <person name="Wang Y."/>
            <person name="Cai H."/>
            <person name="Collins K."/>
            <person name="Stewart B.A."/>
            <person name="Lee S.R."/>
            <person name="Wilamowska K."/>
            <person name="Weinberg Z."/>
            <person name="Ruzzo W.L."/>
            <person name="Wloga D."/>
            <person name="Gaertig J."/>
            <person name="Frankel J."/>
            <person name="Tsao C.-C."/>
            <person name="Gorovsky M.A."/>
            <person name="Keeling P.J."/>
            <person name="Waller R.F."/>
            <person name="Patron N.J."/>
            <person name="Cherry J.M."/>
            <person name="Stover N.A."/>
            <person name="Krieger C.J."/>
            <person name="del Toro C."/>
            <person name="Ryder H.F."/>
            <person name="Williamson S.C."/>
            <person name="Barbeau R.A."/>
            <person name="Hamilton E.P."/>
            <person name="Orias E."/>
        </authorList>
    </citation>
    <scope>NUCLEOTIDE SEQUENCE [LARGE SCALE GENOMIC DNA]</scope>
    <source>
        <strain evidence="19">SB210</strain>
    </source>
</reference>
<feature type="compositionally biased region" description="Polar residues" evidence="15">
    <location>
        <begin position="1187"/>
        <end position="1196"/>
    </location>
</feature>
<comment type="subcellular location">
    <subcellularLocation>
        <location evidence="1">Membrane</location>
        <topology evidence="1">Multi-pass membrane protein</topology>
    </subcellularLocation>
</comment>
<feature type="transmembrane region" description="Helical" evidence="16">
    <location>
        <begin position="568"/>
        <end position="588"/>
    </location>
</feature>
<keyword evidence="3" id="KW-0597">Phosphoprotein</keyword>
<feature type="transmembrane region" description="Helical" evidence="16">
    <location>
        <begin position="372"/>
        <end position="394"/>
    </location>
</feature>
<evidence type="ECO:0000259" key="17">
    <source>
        <dbReference type="PROSITE" id="PS50222"/>
    </source>
</evidence>
<feature type="transmembrane region" description="Helical" evidence="16">
    <location>
        <begin position="711"/>
        <end position="730"/>
    </location>
</feature>
<feature type="domain" description="EF-hand" evidence="17">
    <location>
        <begin position="1818"/>
        <end position="1853"/>
    </location>
</feature>
<dbReference type="eggNOG" id="KOG2301">
    <property type="taxonomic scope" value="Eukaryota"/>
</dbReference>
<feature type="region of interest" description="Disordered" evidence="15">
    <location>
        <begin position="54"/>
        <end position="95"/>
    </location>
</feature>
<dbReference type="GO" id="GO:0008331">
    <property type="term" value="F:high voltage-gated calcium channel activity"/>
    <property type="evidence" value="ECO:0007669"/>
    <property type="project" value="TreeGrafter"/>
</dbReference>
<dbReference type="Gene3D" id="1.10.238.10">
    <property type="entry name" value="EF-hand"/>
    <property type="match status" value="1"/>
</dbReference>
<feature type="transmembrane region" description="Helical" evidence="16">
    <location>
        <begin position="636"/>
        <end position="654"/>
    </location>
</feature>
<gene>
    <name evidence="18" type="ORF">TTHERM_00122370</name>
</gene>
<dbReference type="PROSITE" id="PS50222">
    <property type="entry name" value="EF_HAND_2"/>
    <property type="match status" value="1"/>
</dbReference>
<feature type="compositionally biased region" description="Low complexity" evidence="15">
    <location>
        <begin position="918"/>
        <end position="933"/>
    </location>
</feature>
<dbReference type="RefSeq" id="XP_001010833.2">
    <property type="nucleotide sequence ID" value="XM_001010833.2"/>
</dbReference>
<keyword evidence="7" id="KW-0106">Calcium</keyword>
<feature type="transmembrane region" description="Helical" evidence="16">
    <location>
        <begin position="1721"/>
        <end position="1740"/>
    </location>
</feature>
<feature type="transmembrane region" description="Helical" evidence="16">
    <location>
        <begin position="279"/>
        <end position="298"/>
    </location>
</feature>
<feature type="transmembrane region" description="Helical" evidence="16">
    <location>
        <begin position="222"/>
        <end position="247"/>
    </location>
</feature>
<dbReference type="OrthoDB" id="431720at2759"/>
<feature type="compositionally biased region" description="Low complexity" evidence="15">
    <location>
        <begin position="1146"/>
        <end position="1186"/>
    </location>
</feature>
<accession>Q22YT3</accession>
<dbReference type="InterPro" id="IPR027359">
    <property type="entry name" value="Volt_channel_dom_sf"/>
</dbReference>
<feature type="transmembrane region" description="Helical" evidence="16">
    <location>
        <begin position="1608"/>
        <end position="1626"/>
    </location>
</feature>
<keyword evidence="13" id="KW-0407">Ion channel</keyword>
<evidence type="ECO:0000256" key="12">
    <source>
        <dbReference type="ARBA" id="ARBA00023180"/>
    </source>
</evidence>
<feature type="transmembrane region" description="Helical" evidence="16">
    <location>
        <begin position="145"/>
        <end position="167"/>
    </location>
</feature>
<dbReference type="EMBL" id="GG662798">
    <property type="protein sequence ID" value="EAR90588.2"/>
    <property type="molecule type" value="Genomic_DNA"/>
</dbReference>
<dbReference type="GeneID" id="7833216"/>
<feature type="compositionally biased region" description="Basic and acidic residues" evidence="15">
    <location>
        <begin position="85"/>
        <end position="95"/>
    </location>
</feature>
<feature type="transmembrane region" description="Helical" evidence="16">
    <location>
        <begin position="1465"/>
        <end position="1488"/>
    </location>
</feature>
<feature type="transmembrane region" description="Helical" evidence="16">
    <location>
        <begin position="781"/>
        <end position="804"/>
    </location>
</feature>
<dbReference type="InParanoid" id="Q22YT3"/>
<dbReference type="Gene3D" id="1.10.287.70">
    <property type="match status" value="4"/>
</dbReference>
<keyword evidence="10" id="KW-0406">Ion transport</keyword>
<dbReference type="InterPro" id="IPR002048">
    <property type="entry name" value="EF_hand_dom"/>
</dbReference>
<feature type="transmembrane region" description="Helical" evidence="16">
    <location>
        <begin position="1322"/>
        <end position="1339"/>
    </location>
</feature>
<keyword evidence="5" id="KW-0107">Calcium channel</keyword>
<evidence type="ECO:0000256" key="10">
    <source>
        <dbReference type="ARBA" id="ARBA00023065"/>
    </source>
</evidence>
<keyword evidence="6 16" id="KW-0812">Transmembrane</keyword>
<proteinExistence type="predicted"/>
<evidence type="ECO:0000313" key="18">
    <source>
        <dbReference type="EMBL" id="EAR90588.2"/>
    </source>
</evidence>
<evidence type="ECO:0000256" key="5">
    <source>
        <dbReference type="ARBA" id="ARBA00022673"/>
    </source>
</evidence>
<protein>
    <submittedName>
        <fullName evidence="18">Cation channel family protein</fullName>
    </submittedName>
</protein>
<evidence type="ECO:0000256" key="16">
    <source>
        <dbReference type="SAM" id="Phobius"/>
    </source>
</evidence>
<evidence type="ECO:0000256" key="6">
    <source>
        <dbReference type="ARBA" id="ARBA00022692"/>
    </source>
</evidence>
<dbReference type="HOGENOM" id="CLU_231726_0_0_1"/>
<feature type="transmembrane region" description="Helical" evidence="16">
    <location>
        <begin position="1550"/>
        <end position="1568"/>
    </location>
</feature>
<keyword evidence="11 16" id="KW-0472">Membrane</keyword>
<evidence type="ECO:0000256" key="1">
    <source>
        <dbReference type="ARBA" id="ARBA00004141"/>
    </source>
</evidence>